<keyword evidence="4" id="KW-0285">Flavoprotein</keyword>
<dbReference type="PANTHER" id="PTHR10742:SF386">
    <property type="entry name" value="LYSINE-SPECIFIC HISTONE DEMETHYLASE 1A"/>
    <property type="match status" value="1"/>
</dbReference>
<evidence type="ECO:0000256" key="3">
    <source>
        <dbReference type="ARBA" id="ARBA00023002"/>
    </source>
</evidence>
<comment type="similarity">
    <text evidence="2 4">Belongs to the flavin monoamine oxidase family.</text>
</comment>
<comment type="caution">
    <text evidence="6">The sequence shown here is derived from an EMBL/GenBank/DDBJ whole genome shotgun (WGS) entry which is preliminary data.</text>
</comment>
<keyword evidence="3 4" id="KW-0560">Oxidoreductase</keyword>
<keyword evidence="7" id="KW-1185">Reference proteome</keyword>
<evidence type="ECO:0000313" key="7">
    <source>
        <dbReference type="Proteomes" id="UP001498398"/>
    </source>
</evidence>
<dbReference type="PRINTS" id="PR00757">
    <property type="entry name" value="AMINEOXDASEF"/>
</dbReference>
<evidence type="ECO:0000259" key="5">
    <source>
        <dbReference type="Pfam" id="PF01593"/>
    </source>
</evidence>
<feature type="domain" description="Amine oxidase" evidence="5">
    <location>
        <begin position="18"/>
        <end position="437"/>
    </location>
</feature>
<organism evidence="6 7">
    <name type="scientific">Marasmiellus scandens</name>
    <dbReference type="NCBI Taxonomy" id="2682957"/>
    <lineage>
        <taxon>Eukaryota</taxon>
        <taxon>Fungi</taxon>
        <taxon>Dikarya</taxon>
        <taxon>Basidiomycota</taxon>
        <taxon>Agaricomycotina</taxon>
        <taxon>Agaricomycetes</taxon>
        <taxon>Agaricomycetidae</taxon>
        <taxon>Agaricales</taxon>
        <taxon>Marasmiineae</taxon>
        <taxon>Omphalotaceae</taxon>
        <taxon>Marasmiellus</taxon>
    </lineage>
</organism>
<keyword evidence="4" id="KW-0274">FAD</keyword>
<dbReference type="InterPro" id="IPR001613">
    <property type="entry name" value="Flavin_amine_oxidase"/>
</dbReference>
<dbReference type="Pfam" id="PF01593">
    <property type="entry name" value="Amino_oxidase"/>
    <property type="match status" value="1"/>
</dbReference>
<protein>
    <recommendedName>
        <fullName evidence="4">Amine oxidase</fullName>
        <ecNumber evidence="4">1.4.3.-</ecNumber>
    </recommendedName>
</protein>
<sequence>MSSTAPQSTDVLVIGAGISGLIAAYNLSKAGKSVQVVEARDRVGGRAWTDTSLGFPVELGCMAIHGYIEGNPVKRYASELWLETKLLPNSPGTLLTTDGPVDKALAAKLSSNLSAAMAHLATTASTSPSQELKGSSVADILLSRSSPLYEGLSDNDRPKATSLARSLEIGWGISLESTSASYAGWASDIAFAGSDGVVVGGYGKFAEALKSAAEKTGKAEFALGAPVEKVARVENGIEVVAKNGKSYRARTALSTIPLGVLKVLPNNFFDPPLPPRKRLVLERTSVGALEKLCLTYDSLWWDPQAGPFTLLTDNAVILAIPLSENPATLHVLIPHSVLNLSGDEVHSMLAKAIAPGKTVPAPTKVFGSSWKEDALSLGATSSPVAVGEDRTPLDLAEAARPVWNGILGFAGEATEMDHRGSVPGALLSGEREAKRIIDLLNRRKS</sequence>
<dbReference type="EMBL" id="JBANRG010000003">
    <property type="protein sequence ID" value="KAK7468689.1"/>
    <property type="molecule type" value="Genomic_DNA"/>
</dbReference>
<gene>
    <name evidence="6" type="ORF">VKT23_003192</name>
</gene>
<dbReference type="SUPFAM" id="SSF51905">
    <property type="entry name" value="FAD/NAD(P)-binding domain"/>
    <property type="match status" value="1"/>
</dbReference>
<dbReference type="SUPFAM" id="SSF54373">
    <property type="entry name" value="FAD-linked reductases, C-terminal domain"/>
    <property type="match status" value="1"/>
</dbReference>
<dbReference type="PANTHER" id="PTHR10742">
    <property type="entry name" value="FLAVIN MONOAMINE OXIDASE"/>
    <property type="match status" value="1"/>
</dbReference>
<comment type="cofactor">
    <cofactor evidence="1 4">
        <name>FAD</name>
        <dbReference type="ChEBI" id="CHEBI:57692"/>
    </cofactor>
</comment>
<dbReference type="InterPro" id="IPR002937">
    <property type="entry name" value="Amino_oxidase"/>
</dbReference>
<evidence type="ECO:0000313" key="6">
    <source>
        <dbReference type="EMBL" id="KAK7468689.1"/>
    </source>
</evidence>
<name>A0ABR1JWG5_9AGAR</name>
<dbReference type="EC" id="1.4.3.-" evidence="4"/>
<evidence type="ECO:0000256" key="2">
    <source>
        <dbReference type="ARBA" id="ARBA00005995"/>
    </source>
</evidence>
<dbReference type="Proteomes" id="UP001498398">
    <property type="component" value="Unassembled WGS sequence"/>
</dbReference>
<dbReference type="InterPro" id="IPR050281">
    <property type="entry name" value="Flavin_monoamine_oxidase"/>
</dbReference>
<evidence type="ECO:0000256" key="1">
    <source>
        <dbReference type="ARBA" id="ARBA00001974"/>
    </source>
</evidence>
<accession>A0ABR1JWG5</accession>
<evidence type="ECO:0000256" key="4">
    <source>
        <dbReference type="RuleBase" id="RU362067"/>
    </source>
</evidence>
<proteinExistence type="inferred from homology"/>
<dbReference type="Gene3D" id="3.50.50.60">
    <property type="entry name" value="FAD/NAD(P)-binding domain"/>
    <property type="match status" value="1"/>
</dbReference>
<reference evidence="6 7" key="1">
    <citation type="submission" date="2024-01" db="EMBL/GenBank/DDBJ databases">
        <title>A draft genome for the cacao thread blight pathogen Marasmiellus scandens.</title>
        <authorList>
            <person name="Baruah I.K."/>
            <person name="Leung J."/>
            <person name="Bukari Y."/>
            <person name="Amoako-Attah I."/>
            <person name="Meinhardt L.W."/>
            <person name="Bailey B.A."/>
            <person name="Cohen S.P."/>
        </authorList>
    </citation>
    <scope>NUCLEOTIDE SEQUENCE [LARGE SCALE GENOMIC DNA]</scope>
    <source>
        <strain evidence="6 7">GH-19</strain>
    </source>
</reference>
<dbReference type="InterPro" id="IPR036188">
    <property type="entry name" value="FAD/NAD-bd_sf"/>
</dbReference>